<evidence type="ECO:0000256" key="3">
    <source>
        <dbReference type="SAM" id="Phobius"/>
    </source>
</evidence>
<evidence type="ECO:0000313" key="8">
    <source>
        <dbReference type="Proteomes" id="UP000268233"/>
    </source>
</evidence>
<sequence>MTDDNDDGEVSVKFNSYQAGSGNAGDVLVPGDDETTIDEVNERTFGGFGGSNAGDDILEATDYDMLTVEGHVNLAGNSTAEVEDEDDVGTLSLEERSTENVQVWRAPASTYNDDIDDLEDDETAPVYDLIEAGNITQTDEAAIDDVNDDIIIQVEASGLEGVFTDGSGNLDTSSYGSASGAEDTGAVFQHALEDDDPGANVDTSGTDIDALSSGDYKVIYDEANDTHFVAIDGNALESAFSIEDEDEYAANFTVYDQNSDLVDDDDDSEVANDSVQFVDADATLNNDDDISLQAASGQQIFGTTNVAPSSEVTIRLRSQSSSSPFLLQPETAVTENGTFTATADLSDRSPGTNFTAQARIDGSNVGDDIDGTLVEGEVATVSISDQESDGSEVVVDNVQLSAGGFIVIHDDSLLEGEVAGSVVGSSEYLEEGSHEDITITLDEPMDEDFTAVAMPHLDTNGNEAYDFPGADDPYTSGDGPVTDSANVTVTSEEEPTATEEPTETETEPPETEEQTEETTTMDSGTDEAETTEASGPGFTAAIALIALVAAALLAVRRDN</sequence>
<dbReference type="GO" id="GO:0005886">
    <property type="term" value="C:plasma membrane"/>
    <property type="evidence" value="ECO:0007669"/>
    <property type="project" value="UniProtKB-SubCell"/>
</dbReference>
<keyword evidence="8" id="KW-1185">Reference proteome</keyword>
<evidence type="ECO:0000256" key="1">
    <source>
        <dbReference type="ARBA" id="ARBA00022729"/>
    </source>
</evidence>
<name>A0A495R6Z7_9EURY</name>
<keyword evidence="3" id="KW-1133">Transmembrane helix</keyword>
<dbReference type="Pfam" id="PF23951">
    <property type="entry name" value="DUF7282"/>
    <property type="match status" value="1"/>
</dbReference>
<protein>
    <submittedName>
        <fullName evidence="7">PGF-CTERM protein</fullName>
    </submittedName>
</protein>
<dbReference type="NCBIfam" id="NF045517">
    <property type="entry name" value="halo_surf_dom"/>
    <property type="match status" value="1"/>
</dbReference>
<feature type="domain" description="DUF7827" evidence="6">
    <location>
        <begin position="2"/>
        <end position="70"/>
    </location>
</feature>
<keyword evidence="3" id="KW-0812">Transmembrane</keyword>
<feature type="domain" description="DUF7282" evidence="5">
    <location>
        <begin position="379"/>
        <end position="488"/>
    </location>
</feature>
<evidence type="ECO:0000256" key="2">
    <source>
        <dbReference type="SAM" id="MobiDB-lite"/>
    </source>
</evidence>
<dbReference type="GO" id="GO:0030115">
    <property type="term" value="C:S-layer"/>
    <property type="evidence" value="ECO:0007669"/>
    <property type="project" value="UniProtKB-SubCell"/>
</dbReference>
<proteinExistence type="predicted"/>
<dbReference type="Pfam" id="PF18204">
    <property type="entry name" value="PGF-CTERM"/>
    <property type="match status" value="1"/>
</dbReference>
<evidence type="ECO:0000313" key="7">
    <source>
        <dbReference type="EMBL" id="RKS83083.1"/>
    </source>
</evidence>
<gene>
    <name evidence="7" type="ORF">BDK61_2413</name>
</gene>
<keyword evidence="3" id="KW-0472">Membrane</keyword>
<feature type="domain" description="PGF-CTERM archaeal protein-sorting signal" evidence="4">
    <location>
        <begin position="536"/>
        <end position="557"/>
    </location>
</feature>
<feature type="region of interest" description="Disordered" evidence="2">
    <location>
        <begin position="1"/>
        <end position="33"/>
    </location>
</feature>
<dbReference type="AlphaFoldDB" id="A0A495R6Z7"/>
<evidence type="ECO:0000259" key="4">
    <source>
        <dbReference type="Pfam" id="PF18204"/>
    </source>
</evidence>
<dbReference type="InterPro" id="IPR026371">
    <property type="entry name" value="PGF_CTERM"/>
</dbReference>
<feature type="region of interest" description="Disordered" evidence="2">
    <location>
        <begin position="460"/>
        <end position="535"/>
    </location>
</feature>
<dbReference type="InterPro" id="IPR055706">
    <property type="entry name" value="Slg1/2_DUF7282"/>
</dbReference>
<reference evidence="7 8" key="1">
    <citation type="submission" date="2018-10" db="EMBL/GenBank/DDBJ databases">
        <title>Genomic Encyclopedia of Archaeal and Bacterial Type Strains, Phase II (KMG-II): from individual species to whole genera.</title>
        <authorList>
            <person name="Goeker M."/>
        </authorList>
    </citation>
    <scope>NUCLEOTIDE SEQUENCE [LARGE SCALE GENOMIC DNA]</scope>
    <source>
        <strain evidence="7 8">DSM 11927</strain>
    </source>
</reference>
<dbReference type="Pfam" id="PF25162">
    <property type="entry name" value="DUF7827"/>
    <property type="match status" value="1"/>
</dbReference>
<evidence type="ECO:0000259" key="6">
    <source>
        <dbReference type="Pfam" id="PF25162"/>
    </source>
</evidence>
<keyword evidence="1" id="KW-0732">Signal</keyword>
<dbReference type="RefSeq" id="WP_244209772.1">
    <property type="nucleotide sequence ID" value="NZ_RBWW01000001.1"/>
</dbReference>
<comment type="caution">
    <text evidence="7">The sequence shown here is derived from an EMBL/GenBank/DDBJ whole genome shotgun (WGS) entry which is preliminary data.</text>
</comment>
<feature type="transmembrane region" description="Helical" evidence="3">
    <location>
        <begin position="537"/>
        <end position="555"/>
    </location>
</feature>
<dbReference type="InterPro" id="IPR057149">
    <property type="entry name" value="DUF7827"/>
</dbReference>
<dbReference type="Proteomes" id="UP000268233">
    <property type="component" value="Unassembled WGS sequence"/>
</dbReference>
<feature type="compositionally biased region" description="Acidic residues" evidence="2">
    <location>
        <begin position="491"/>
        <end position="516"/>
    </location>
</feature>
<dbReference type="EMBL" id="RBWW01000001">
    <property type="protein sequence ID" value="RKS83083.1"/>
    <property type="molecule type" value="Genomic_DNA"/>
</dbReference>
<accession>A0A495R6Z7</accession>
<organism evidence="7 8">
    <name type="scientific">Haloarcula quadrata</name>
    <dbReference type="NCBI Taxonomy" id="182779"/>
    <lineage>
        <taxon>Archaea</taxon>
        <taxon>Methanobacteriati</taxon>
        <taxon>Methanobacteriota</taxon>
        <taxon>Stenosarchaea group</taxon>
        <taxon>Halobacteria</taxon>
        <taxon>Halobacteriales</taxon>
        <taxon>Haloarculaceae</taxon>
        <taxon>Haloarcula</taxon>
    </lineage>
</organism>
<evidence type="ECO:0000259" key="5">
    <source>
        <dbReference type="Pfam" id="PF23951"/>
    </source>
</evidence>
<dbReference type="NCBIfam" id="TIGR04126">
    <property type="entry name" value="PGF_CTERM"/>
    <property type="match status" value="1"/>
</dbReference>